<dbReference type="GO" id="GO:0005524">
    <property type="term" value="F:ATP binding"/>
    <property type="evidence" value="ECO:0007669"/>
    <property type="project" value="UniProtKB-UniRule"/>
</dbReference>
<keyword evidence="5 7" id="KW-0175">Coiled coil</keyword>
<dbReference type="PIRSF" id="PIRSF005719">
    <property type="entry name" value="SMC"/>
    <property type="match status" value="1"/>
</dbReference>
<dbReference type="GO" id="GO:0030261">
    <property type="term" value="P:chromosome condensation"/>
    <property type="evidence" value="ECO:0007669"/>
    <property type="project" value="InterPro"/>
</dbReference>
<evidence type="ECO:0000256" key="6">
    <source>
        <dbReference type="ARBA" id="ARBA00023125"/>
    </source>
</evidence>
<name>A0A8A0RNK7_9FIRM</name>
<dbReference type="SUPFAM" id="SSF75553">
    <property type="entry name" value="Smc hinge domain"/>
    <property type="match status" value="1"/>
</dbReference>
<dbReference type="EMBL" id="CP059066">
    <property type="protein sequence ID" value="QSQ09853.1"/>
    <property type="molecule type" value="Genomic_DNA"/>
</dbReference>
<feature type="coiled-coil region" evidence="7">
    <location>
        <begin position="749"/>
        <end position="951"/>
    </location>
</feature>
<dbReference type="FunFam" id="3.40.50.300:FF:000984">
    <property type="entry name" value="Chromosome partition protein Smc"/>
    <property type="match status" value="1"/>
</dbReference>
<dbReference type="GO" id="GO:0005694">
    <property type="term" value="C:chromosome"/>
    <property type="evidence" value="ECO:0007669"/>
    <property type="project" value="InterPro"/>
</dbReference>
<keyword evidence="10" id="KW-1185">Reference proteome</keyword>
<dbReference type="InterPro" id="IPR024704">
    <property type="entry name" value="SMC"/>
</dbReference>
<dbReference type="InterPro" id="IPR011890">
    <property type="entry name" value="SMC_prok"/>
</dbReference>
<sequence length="1189" mass="137573">MNLYLKALEMYGFKSFADKIRLEFNPGITAIVGPNGSGKSNIADAVRWVLGEQSAKVLRGSKMEDVIFAGSDRRKPLGIAEVSITIDNSSGFLPVDYSEVTITRRVFRSGESEYYLNKTNCRLKDINELLMDTGIGKEGYSIIGQGKIEEILSVKSEDRRHIFEEVAGIVKYKSRKEEAEKKLEDTKQNIIRINDIIEELQFQLIPLKEQAERARRYNELSAKLKTLEVNLYINRLEELKDVLQEYEKNSAEIKSEYEKTKDYIHKLEAEVIEKSKELNAVEGEIYGIQSKMYNYSGEFEKVQAQIERSLEKLKDFKNHISENQKRKEALENKLEDLKKDLDNQAAEFEDLITKLNKKELALETKTEELEEIEKSLFEEERWIEDNKGEIIELLNAISEKKNNLVGSQTFLDGLIKRRCSIEEELQKLAKNKKNLKSSLGKNKSRLEHLKELIGKISNTNSDYENEQRKIERLLKDLETEIKDLNIKKNQKESRLKLLNEMEQDYMGFNKGVRNLLKEIHKEPHLMKGFCGVIAQLINTEKKYELAIETALGSSLQNVVTDTEEDAKKIIDFLKRKHLGRVTFLPINVIKPKDFGDKENSFKNIRGYIAVAADIVKYDLKYASVIRNLLGRVVVAEDLDAALNIAKKSGFNFKIVTLEGDVINPGGAMTGGSRIKHTYLLGRNREIKEIKKYLQELNVKIDNCEMKKNNLVSKLDSIKSSISANNDKIYELELEFNILQKENQGILKEQQDIEERQHILTKELNQLKQECTDTNSYISSLTSELQFKETESKKLQERVIESQSRLRIKRESREKISQEKTELKIQIASLKQEEVRLTENLKRLEREIEGIKDELNRTKKEIDNSHLLMRVIQENLKNYEKQKNDITNKINTFNKSFDEFNSKKQEYKDEIARINFQIKKLNNSLNQLQDKLHKVEMNQTKYQIEAQNLENALWEKYNLNCIDALSFKKEITSKKGSIKEIEDLKSRMKDLGQVNLGAIEEYNRLKERYEFLNKQKMDLIDAQNYLYEVIKEITKKMEIQFVECFKILNNNFNDVFKELFDGGKAMIILDDPENPLESGIEIAAQPPGKKLQNLSLLSGGERALTAIALLFAILKYKPTPFCILDEIEASLDDTNVERFAKYLVEFSKETQFIVITHRKGTMEVAETLYGITMEETATSKLVSVKLEEAS</sequence>
<dbReference type="PANTHER" id="PTHR43977">
    <property type="entry name" value="STRUCTURAL MAINTENANCE OF CHROMOSOMES PROTEIN 3"/>
    <property type="match status" value="1"/>
</dbReference>
<evidence type="ECO:0000256" key="5">
    <source>
        <dbReference type="ARBA" id="ARBA00023054"/>
    </source>
</evidence>
<feature type="coiled-coil region" evidence="7">
    <location>
        <begin position="169"/>
        <end position="203"/>
    </location>
</feature>
<dbReference type="CDD" id="cd03278">
    <property type="entry name" value="ABC_SMC_barmotin"/>
    <property type="match status" value="2"/>
</dbReference>
<keyword evidence="6 7" id="KW-0238">DNA-binding</keyword>
<dbReference type="GO" id="GO:0007059">
    <property type="term" value="P:chromosome segregation"/>
    <property type="evidence" value="ECO:0007669"/>
    <property type="project" value="UniProtKB-UniRule"/>
</dbReference>
<dbReference type="Gene3D" id="3.30.70.1620">
    <property type="match status" value="1"/>
</dbReference>
<dbReference type="Gene3D" id="1.20.1060.20">
    <property type="match status" value="1"/>
</dbReference>
<comment type="function">
    <text evidence="7">Required for chromosome condensation and partitioning.</text>
</comment>
<dbReference type="KEGG" id="kme:H0A61_02234"/>
<comment type="domain">
    <text evidence="7">Contains large globular domains required for ATP hydrolysis at each terminus and a third globular domain forming a flexible hinge near the middle of the molecule. These domains are separated by coiled-coil structures.</text>
</comment>
<dbReference type="InterPro" id="IPR036277">
    <property type="entry name" value="SMC_hinge_sf"/>
</dbReference>
<protein>
    <recommendedName>
        <fullName evidence="7">Chromosome partition protein Smc</fullName>
    </recommendedName>
</protein>
<comment type="subcellular location">
    <subcellularLocation>
        <location evidence="1 7">Cytoplasm</location>
    </subcellularLocation>
</comment>
<proteinExistence type="inferred from homology"/>
<dbReference type="GO" id="GO:0003677">
    <property type="term" value="F:DNA binding"/>
    <property type="evidence" value="ECO:0007669"/>
    <property type="project" value="UniProtKB-UniRule"/>
</dbReference>
<comment type="similarity">
    <text evidence="7">Belongs to the SMC family.</text>
</comment>
<feature type="coiled-coil region" evidence="7">
    <location>
        <begin position="229"/>
        <end position="375"/>
    </location>
</feature>
<organism evidence="9 10">
    <name type="scientific">Koleobacter methoxysyntrophicus</name>
    <dbReference type="NCBI Taxonomy" id="2751313"/>
    <lineage>
        <taxon>Bacteria</taxon>
        <taxon>Bacillati</taxon>
        <taxon>Bacillota</taxon>
        <taxon>Clostridia</taxon>
        <taxon>Koleobacterales</taxon>
        <taxon>Koleobacteraceae</taxon>
        <taxon>Koleobacter</taxon>
    </lineage>
</organism>
<dbReference type="InterPro" id="IPR010935">
    <property type="entry name" value="SMC_hinge"/>
</dbReference>
<evidence type="ECO:0000256" key="4">
    <source>
        <dbReference type="ARBA" id="ARBA00022840"/>
    </source>
</evidence>
<evidence type="ECO:0000313" key="9">
    <source>
        <dbReference type="EMBL" id="QSQ09853.1"/>
    </source>
</evidence>
<feature type="coiled-coil region" evidence="7">
    <location>
        <begin position="446"/>
        <end position="501"/>
    </location>
</feature>
<dbReference type="Proteomes" id="UP000662904">
    <property type="component" value="Chromosome"/>
</dbReference>
<dbReference type="SUPFAM" id="SSF52540">
    <property type="entry name" value="P-loop containing nucleoside triphosphate hydrolases"/>
    <property type="match status" value="2"/>
</dbReference>
<keyword evidence="2 7" id="KW-0963">Cytoplasm</keyword>
<dbReference type="Pfam" id="PF06470">
    <property type="entry name" value="SMC_hinge"/>
    <property type="match status" value="1"/>
</dbReference>
<dbReference type="GO" id="GO:0007062">
    <property type="term" value="P:sister chromatid cohesion"/>
    <property type="evidence" value="ECO:0007669"/>
    <property type="project" value="InterPro"/>
</dbReference>
<dbReference type="HAMAP" id="MF_01894">
    <property type="entry name" value="Smc_prok"/>
    <property type="match status" value="1"/>
</dbReference>
<accession>A0A8A0RNK7</accession>
<dbReference type="Gene3D" id="1.10.287.1490">
    <property type="match status" value="2"/>
</dbReference>
<evidence type="ECO:0000256" key="1">
    <source>
        <dbReference type="ARBA" id="ARBA00004496"/>
    </source>
</evidence>
<dbReference type="GO" id="GO:0005737">
    <property type="term" value="C:cytoplasm"/>
    <property type="evidence" value="ECO:0007669"/>
    <property type="project" value="UniProtKB-SubCell"/>
</dbReference>
<dbReference type="SMART" id="SM00968">
    <property type="entry name" value="SMC_hinge"/>
    <property type="match status" value="1"/>
</dbReference>
<feature type="domain" description="SMC hinge" evidence="8">
    <location>
        <begin position="527"/>
        <end position="645"/>
    </location>
</feature>
<gene>
    <name evidence="9" type="primary">smc_4</name>
    <name evidence="7" type="synonym">smc</name>
    <name evidence="9" type="ORF">H0A61_02234</name>
</gene>
<dbReference type="FunFam" id="3.40.50.300:FF:000901">
    <property type="entry name" value="Chromosome partition protein Smc"/>
    <property type="match status" value="1"/>
</dbReference>
<evidence type="ECO:0000256" key="7">
    <source>
        <dbReference type="HAMAP-Rule" id="MF_01894"/>
    </source>
</evidence>
<keyword evidence="4 7" id="KW-0067">ATP-binding</keyword>
<evidence type="ECO:0000313" key="10">
    <source>
        <dbReference type="Proteomes" id="UP000662904"/>
    </source>
</evidence>
<comment type="subunit">
    <text evidence="7">Homodimer.</text>
</comment>
<dbReference type="Pfam" id="PF02463">
    <property type="entry name" value="SMC_N"/>
    <property type="match status" value="1"/>
</dbReference>
<feature type="binding site" evidence="7">
    <location>
        <begin position="34"/>
        <end position="41"/>
    </location>
    <ligand>
        <name>ATP</name>
        <dbReference type="ChEBI" id="CHEBI:30616"/>
    </ligand>
</feature>
<keyword evidence="3 7" id="KW-0547">Nucleotide-binding</keyword>
<dbReference type="GO" id="GO:0016887">
    <property type="term" value="F:ATP hydrolysis activity"/>
    <property type="evidence" value="ECO:0007669"/>
    <property type="project" value="InterPro"/>
</dbReference>
<dbReference type="Gene3D" id="3.40.50.300">
    <property type="entry name" value="P-loop containing nucleotide triphosphate hydrolases"/>
    <property type="match status" value="2"/>
</dbReference>
<evidence type="ECO:0000259" key="8">
    <source>
        <dbReference type="SMART" id="SM00968"/>
    </source>
</evidence>
<dbReference type="AlphaFoldDB" id="A0A8A0RNK7"/>
<evidence type="ECO:0000256" key="3">
    <source>
        <dbReference type="ARBA" id="ARBA00022741"/>
    </source>
</evidence>
<dbReference type="InterPro" id="IPR027417">
    <property type="entry name" value="P-loop_NTPase"/>
</dbReference>
<dbReference type="InterPro" id="IPR003395">
    <property type="entry name" value="RecF/RecN/SMC_N"/>
</dbReference>
<reference evidence="9" key="1">
    <citation type="submission" date="2020-07" db="EMBL/GenBank/DDBJ databases">
        <title>Koleobacter methoxysyntrophicus gen. nov., sp. nov., a novel anaerobic bacterium isolated from deep subsurface oil field and proposal of Koleobacterales ord. nov. in the phylum Firmicutes.</title>
        <authorList>
            <person name="Sakamoto S."/>
            <person name="Tamaki H."/>
        </authorList>
    </citation>
    <scope>NUCLEOTIDE SEQUENCE</scope>
    <source>
        <strain evidence="9">NRmbB1</strain>
    </source>
</reference>
<feature type="coiled-coil region" evidence="7">
    <location>
        <begin position="994"/>
        <end position="1021"/>
    </location>
</feature>
<feature type="coiled-coil region" evidence="7">
    <location>
        <begin position="686"/>
        <end position="713"/>
    </location>
</feature>
<dbReference type="NCBIfam" id="TIGR02168">
    <property type="entry name" value="SMC_prok_B"/>
    <property type="match status" value="1"/>
</dbReference>
<evidence type="ECO:0000256" key="2">
    <source>
        <dbReference type="ARBA" id="ARBA00022490"/>
    </source>
</evidence>
<dbReference type="GO" id="GO:0006260">
    <property type="term" value="P:DNA replication"/>
    <property type="evidence" value="ECO:0007669"/>
    <property type="project" value="UniProtKB-UniRule"/>
</dbReference>